<gene>
    <name evidence="2" type="ORF">MM415A01998_0008</name>
    <name evidence="1" type="ORF">MM415B00899_0004</name>
</gene>
<dbReference type="EMBL" id="MT142099">
    <property type="protein sequence ID" value="QJA74452.1"/>
    <property type="molecule type" value="Genomic_DNA"/>
</dbReference>
<name>A0A6M3IYI0_9ZZZZ</name>
<sequence length="170" mass="19277">MRARVNQVAFNREKKRLDNLLKAVSQNAFIVARTSAEDYVRLVKTGIAVKNPPSFAPTWAPLSEQWKAVKTGHRDEFWAETLGILKAVRIKIHSKTIKFIHLFAGITETDNPAAFERTIRNEYGFGLGPARPLFEPAKDVIAPMTSAGRRLKDRNKFVIALRMAIKKVYK</sequence>
<dbReference type="EMBL" id="MT141449">
    <property type="protein sequence ID" value="QJA61672.1"/>
    <property type="molecule type" value="Genomic_DNA"/>
</dbReference>
<accession>A0A6M3IYI0</accession>
<reference evidence="1" key="1">
    <citation type="submission" date="2020-03" db="EMBL/GenBank/DDBJ databases">
        <title>The deep terrestrial virosphere.</title>
        <authorList>
            <person name="Holmfeldt K."/>
            <person name="Nilsson E."/>
            <person name="Simone D."/>
            <person name="Lopez-Fernandez M."/>
            <person name="Wu X."/>
            <person name="de Brujin I."/>
            <person name="Lundin D."/>
            <person name="Andersson A."/>
            <person name="Bertilsson S."/>
            <person name="Dopson M."/>
        </authorList>
    </citation>
    <scope>NUCLEOTIDE SEQUENCE</scope>
    <source>
        <strain evidence="2">MM415A01998</strain>
        <strain evidence="1">MM415B00899</strain>
    </source>
</reference>
<proteinExistence type="predicted"/>
<protein>
    <submittedName>
        <fullName evidence="1">Uncharacterized protein</fullName>
    </submittedName>
</protein>
<evidence type="ECO:0000313" key="1">
    <source>
        <dbReference type="EMBL" id="QJA61672.1"/>
    </source>
</evidence>
<organism evidence="1">
    <name type="scientific">viral metagenome</name>
    <dbReference type="NCBI Taxonomy" id="1070528"/>
    <lineage>
        <taxon>unclassified sequences</taxon>
        <taxon>metagenomes</taxon>
        <taxon>organismal metagenomes</taxon>
    </lineage>
</organism>
<evidence type="ECO:0000313" key="2">
    <source>
        <dbReference type="EMBL" id="QJA74452.1"/>
    </source>
</evidence>
<dbReference type="AlphaFoldDB" id="A0A6M3IYI0"/>